<organism evidence="6 7">
    <name type="scientific">Mytilus coruscus</name>
    <name type="common">Sea mussel</name>
    <dbReference type="NCBI Taxonomy" id="42192"/>
    <lineage>
        <taxon>Eukaryota</taxon>
        <taxon>Metazoa</taxon>
        <taxon>Spiralia</taxon>
        <taxon>Lophotrochozoa</taxon>
        <taxon>Mollusca</taxon>
        <taxon>Bivalvia</taxon>
        <taxon>Autobranchia</taxon>
        <taxon>Pteriomorphia</taxon>
        <taxon>Mytilida</taxon>
        <taxon>Mytiloidea</taxon>
        <taxon>Mytilidae</taxon>
        <taxon>Mytilinae</taxon>
        <taxon>Mytilus</taxon>
    </lineage>
</organism>
<dbReference type="Proteomes" id="UP000507470">
    <property type="component" value="Unassembled WGS sequence"/>
</dbReference>
<feature type="transmembrane region" description="Helical" evidence="5">
    <location>
        <begin position="156"/>
        <end position="182"/>
    </location>
</feature>
<dbReference type="EMBL" id="CACVKT020001743">
    <property type="protein sequence ID" value="CAC5371062.1"/>
    <property type="molecule type" value="Genomic_DNA"/>
</dbReference>
<feature type="transmembrane region" description="Helical" evidence="5">
    <location>
        <begin position="315"/>
        <end position="336"/>
    </location>
</feature>
<feature type="transmembrane region" description="Helical" evidence="5">
    <location>
        <begin position="99"/>
        <end position="122"/>
    </location>
</feature>
<feature type="transmembrane region" description="Helical" evidence="5">
    <location>
        <begin position="277"/>
        <end position="295"/>
    </location>
</feature>
<sequence>MNFPKEGTPLIRVAQNDEGSSLSWIFKWTPVELLVVLHTVAIVALAPVQTFYVIDETAKKHGQKHIIRHAEKSCYPGNTTNTSHINDTSSIIQKESAEIIMYLGFCSTFASVIPIFLLGYLSDFFGRRIMYIISICGTMFKELILLLTVLLRLPIWVLYIGQIGFAFTGTFSGSMVQIFATVSDITPPGKKRAFRITVVQATGMLTAAITHYGMGYWIWTERFSEPITMTLAISLLTIFLSVFILRKSSEHDSQPKSLLGPLKLYIRDTPQHRRRKLLLCLLVFLLSSSCLQGKLEYQTLFLMHKPICWNEFNIQVMHAIQTTVNTICVVGIVRLFLKFTEDVMVLIIASISGIASMLILSFSVNSWMVYLHVIFGFVSISVFPVMRAMMSRVVDPQEQGFLFASIAGLDELQAAVSGVVYGKMYTGSVDWFPGFIFLIMAAMFSVALGGSLILYKWLKGDNSDRI</sequence>
<protein>
    <submittedName>
        <fullName evidence="6">SLC46A3</fullName>
    </submittedName>
</protein>
<keyword evidence="3 5" id="KW-1133">Transmembrane helix</keyword>
<dbReference type="GO" id="GO:0022857">
    <property type="term" value="F:transmembrane transporter activity"/>
    <property type="evidence" value="ECO:0007669"/>
    <property type="project" value="InterPro"/>
</dbReference>
<feature type="transmembrane region" description="Helical" evidence="5">
    <location>
        <begin position="343"/>
        <end position="363"/>
    </location>
</feature>
<evidence type="ECO:0000256" key="1">
    <source>
        <dbReference type="ARBA" id="ARBA00004141"/>
    </source>
</evidence>
<evidence type="ECO:0000313" key="6">
    <source>
        <dbReference type="EMBL" id="CAC5371062.1"/>
    </source>
</evidence>
<dbReference type="AlphaFoldDB" id="A0A6J8AP82"/>
<accession>A0A6J8AP82</accession>
<dbReference type="InterPro" id="IPR011701">
    <property type="entry name" value="MFS"/>
</dbReference>
<feature type="transmembrane region" description="Helical" evidence="5">
    <location>
        <begin position="401"/>
        <end position="422"/>
    </location>
</feature>
<dbReference type="PANTHER" id="PTHR23507:SF1">
    <property type="entry name" value="FI18259P1-RELATED"/>
    <property type="match status" value="1"/>
</dbReference>
<dbReference type="InterPro" id="IPR036259">
    <property type="entry name" value="MFS_trans_sf"/>
</dbReference>
<reference evidence="6 7" key="1">
    <citation type="submission" date="2020-06" db="EMBL/GenBank/DDBJ databases">
        <authorList>
            <person name="Li R."/>
            <person name="Bekaert M."/>
        </authorList>
    </citation>
    <scope>NUCLEOTIDE SEQUENCE [LARGE SCALE GENOMIC DNA]</scope>
    <source>
        <strain evidence="7">wild</strain>
    </source>
</reference>
<evidence type="ECO:0000256" key="2">
    <source>
        <dbReference type="ARBA" id="ARBA00022692"/>
    </source>
</evidence>
<feature type="transmembrane region" description="Helical" evidence="5">
    <location>
        <begin position="369"/>
        <end position="389"/>
    </location>
</feature>
<dbReference type="OrthoDB" id="3026777at2759"/>
<dbReference type="SUPFAM" id="SSF103473">
    <property type="entry name" value="MFS general substrate transporter"/>
    <property type="match status" value="1"/>
</dbReference>
<keyword evidence="4 5" id="KW-0472">Membrane</keyword>
<dbReference type="Pfam" id="PF07690">
    <property type="entry name" value="MFS_1"/>
    <property type="match status" value="1"/>
</dbReference>
<proteinExistence type="predicted"/>
<dbReference type="GO" id="GO:0016020">
    <property type="term" value="C:membrane"/>
    <property type="evidence" value="ECO:0007669"/>
    <property type="project" value="UniProtKB-SubCell"/>
</dbReference>
<dbReference type="PANTHER" id="PTHR23507">
    <property type="entry name" value="ZGC:174356"/>
    <property type="match status" value="1"/>
</dbReference>
<keyword evidence="7" id="KW-1185">Reference proteome</keyword>
<name>A0A6J8AP82_MYTCO</name>
<evidence type="ECO:0000256" key="5">
    <source>
        <dbReference type="SAM" id="Phobius"/>
    </source>
</evidence>
<feature type="transmembrane region" description="Helical" evidence="5">
    <location>
        <begin position="194"/>
        <end position="214"/>
    </location>
</feature>
<evidence type="ECO:0000256" key="4">
    <source>
        <dbReference type="ARBA" id="ARBA00023136"/>
    </source>
</evidence>
<feature type="transmembrane region" description="Helical" evidence="5">
    <location>
        <begin position="434"/>
        <end position="455"/>
    </location>
</feature>
<evidence type="ECO:0000256" key="3">
    <source>
        <dbReference type="ARBA" id="ARBA00022989"/>
    </source>
</evidence>
<dbReference type="Gene3D" id="1.20.1250.20">
    <property type="entry name" value="MFS general substrate transporter like domains"/>
    <property type="match status" value="1"/>
</dbReference>
<keyword evidence="2 5" id="KW-0812">Transmembrane</keyword>
<feature type="transmembrane region" description="Helical" evidence="5">
    <location>
        <begin position="226"/>
        <end position="245"/>
    </location>
</feature>
<feature type="transmembrane region" description="Helical" evidence="5">
    <location>
        <begin position="129"/>
        <end position="150"/>
    </location>
</feature>
<comment type="subcellular location">
    <subcellularLocation>
        <location evidence="1">Membrane</location>
        <topology evidence="1">Multi-pass membrane protein</topology>
    </subcellularLocation>
</comment>
<evidence type="ECO:0000313" key="7">
    <source>
        <dbReference type="Proteomes" id="UP000507470"/>
    </source>
</evidence>
<gene>
    <name evidence="6" type="ORF">MCOR_9666</name>
</gene>